<feature type="region of interest" description="Disordered" evidence="1">
    <location>
        <begin position="47"/>
        <end position="75"/>
    </location>
</feature>
<proteinExistence type="predicted"/>
<dbReference type="PANTHER" id="PTHR43752:SF2">
    <property type="entry name" value="BNR_ASP-BOX REPEAT FAMILY PROTEIN"/>
    <property type="match status" value="1"/>
</dbReference>
<dbReference type="PANTHER" id="PTHR43752">
    <property type="entry name" value="BNR/ASP-BOX REPEAT FAMILY PROTEIN"/>
    <property type="match status" value="1"/>
</dbReference>
<comment type="caution">
    <text evidence="3">The sequence shown here is derived from an EMBL/GenBank/DDBJ whole genome shotgun (WGS) entry which is preliminary data.</text>
</comment>
<dbReference type="EMBL" id="SMLB01000025">
    <property type="protein sequence ID" value="TDD67830.1"/>
    <property type="molecule type" value="Genomic_DNA"/>
</dbReference>
<dbReference type="AlphaFoldDB" id="A0A4R5A9F0"/>
<evidence type="ECO:0000256" key="1">
    <source>
        <dbReference type="SAM" id="MobiDB-lite"/>
    </source>
</evidence>
<accession>A0A4R5A9F0</accession>
<evidence type="ECO:0000313" key="3">
    <source>
        <dbReference type="EMBL" id="TDD67830.1"/>
    </source>
</evidence>
<dbReference type="CDD" id="cd15482">
    <property type="entry name" value="Sialidase_non-viral"/>
    <property type="match status" value="1"/>
</dbReference>
<keyword evidence="4" id="KW-1185">Reference proteome</keyword>
<dbReference type="InterPro" id="IPR011040">
    <property type="entry name" value="Sialidase"/>
</dbReference>
<dbReference type="Pfam" id="PF13088">
    <property type="entry name" value="BNR_2"/>
    <property type="match status" value="1"/>
</dbReference>
<dbReference type="SUPFAM" id="SSF50939">
    <property type="entry name" value="Sialidases"/>
    <property type="match status" value="1"/>
</dbReference>
<evidence type="ECO:0000313" key="4">
    <source>
        <dbReference type="Proteomes" id="UP000295217"/>
    </source>
</evidence>
<reference evidence="3 4" key="1">
    <citation type="submission" date="2019-02" db="EMBL/GenBank/DDBJ databases">
        <title>Draft genome sequences of novel Actinobacteria.</title>
        <authorList>
            <person name="Sahin N."/>
            <person name="Ay H."/>
            <person name="Saygin H."/>
        </authorList>
    </citation>
    <scope>NUCLEOTIDE SEQUENCE [LARGE SCALE GENOMIC DNA]</scope>
    <source>
        <strain evidence="3 4">8K307</strain>
    </source>
</reference>
<feature type="domain" description="Sialidase" evidence="2">
    <location>
        <begin position="146"/>
        <end position="357"/>
    </location>
</feature>
<organism evidence="3 4">
    <name type="scientific">Jiangella aurantiaca</name>
    <dbReference type="NCBI Taxonomy" id="2530373"/>
    <lineage>
        <taxon>Bacteria</taxon>
        <taxon>Bacillati</taxon>
        <taxon>Actinomycetota</taxon>
        <taxon>Actinomycetes</taxon>
        <taxon>Jiangellales</taxon>
        <taxon>Jiangellaceae</taxon>
        <taxon>Jiangella</taxon>
    </lineage>
</organism>
<dbReference type="Gene3D" id="2.120.10.10">
    <property type="match status" value="1"/>
</dbReference>
<feature type="compositionally biased region" description="Basic and acidic residues" evidence="1">
    <location>
        <begin position="1"/>
        <end position="12"/>
    </location>
</feature>
<evidence type="ECO:0000259" key="2">
    <source>
        <dbReference type="Pfam" id="PF13088"/>
    </source>
</evidence>
<protein>
    <submittedName>
        <fullName evidence="3">Exo-alpha-sialidase</fullName>
    </submittedName>
</protein>
<gene>
    <name evidence="3" type="ORF">E1262_17590</name>
</gene>
<sequence>MERCAVLHDQHPRPRPPALAPAIRPGGTMRSVPIVLAGVVAFGVVSSPASGTPSPPSAPVPDTAASGPSWSPGTPDVVIAQAAPGKKLHFPNAERLTDGSIVAVAREGAGHTGQDGRLLMLTSGDGGSTWSPPEVVHDSPYDDRDPMITQLASGRLLLSWFQNDYSVRPPEPMGTFVAHSDDGGETWSAPVAVQSMLSGESDIVDTYELGWNASHGQIKELPGGDLVVPLYGTIPDDKWQKATVVRSTDGGETWSASTESLIASATGTHYQEPVLTVLPGGVVHALLRIGTAASTMGAVYSQESWSYDGGLTWSAPAAIDLVTSSAHTEVLSNGDVFLAYGDLSGHFTDKRGTVGAVIRSPLSPWNGAARELVWDSGTGDQANPAVVEVRPGRVLVIGFDSATSRLVGTFVDVAEIRAERPDPRRVDLGSLVAAGEASVSTDMTHVQAGRPGVGVLGAIDGVVGYWDAAWAPRAAPASYAVEFATPRRLSEVGVALKPGYASAAVVSVRGGDGEWRDVGTLDSVVRWGDDLTWFDAFGVADAVRVSITSSNGWAVLAEVGVRAPAG</sequence>
<dbReference type="InterPro" id="IPR036278">
    <property type="entry name" value="Sialidase_sf"/>
</dbReference>
<dbReference type="Proteomes" id="UP000295217">
    <property type="component" value="Unassembled WGS sequence"/>
</dbReference>
<name>A0A4R5A9F0_9ACTN</name>
<feature type="region of interest" description="Disordered" evidence="1">
    <location>
        <begin position="1"/>
        <end position="24"/>
    </location>
</feature>
<dbReference type="OrthoDB" id="127969at2"/>